<accession>A0ABR1FV51</accession>
<dbReference type="InterPro" id="IPR036249">
    <property type="entry name" value="Thioredoxin-like_sf"/>
</dbReference>
<keyword evidence="3" id="KW-0808">Transferase</keyword>
<protein>
    <submittedName>
        <fullName evidence="3">Methyltransferase</fullName>
    </submittedName>
</protein>
<evidence type="ECO:0000313" key="4">
    <source>
        <dbReference type="Proteomes" id="UP001363151"/>
    </source>
</evidence>
<dbReference type="Gene3D" id="3.40.30.10">
    <property type="entry name" value="Glutaredoxin"/>
    <property type="match status" value="1"/>
</dbReference>
<dbReference type="InterPro" id="IPR017937">
    <property type="entry name" value="Thioredoxin_CS"/>
</dbReference>
<dbReference type="PANTHER" id="PTHR47436">
    <property type="entry name" value="HISTONE-LYSINE N-METHYLTRANSFERASE ATXR2"/>
    <property type="match status" value="1"/>
</dbReference>
<dbReference type="Gene3D" id="2.170.270.10">
    <property type="entry name" value="SET domain"/>
    <property type="match status" value="2"/>
</dbReference>
<dbReference type="PANTHER" id="PTHR47436:SF1">
    <property type="entry name" value="SET DOMAIN-CONTAINING PROTEIN"/>
    <property type="match status" value="1"/>
</dbReference>
<gene>
    <name evidence="3" type="primary">TXNDC8</name>
    <name evidence="3" type="ORF">SO694_0002526</name>
</gene>
<dbReference type="PROSITE" id="PS00194">
    <property type="entry name" value="THIOREDOXIN_1"/>
    <property type="match status" value="1"/>
</dbReference>
<proteinExistence type="predicted"/>
<comment type="caution">
    <text evidence="3">The sequence shown here is derived from an EMBL/GenBank/DDBJ whole genome shotgun (WGS) entry which is preliminary data.</text>
</comment>
<evidence type="ECO:0000313" key="3">
    <source>
        <dbReference type="EMBL" id="KAK7239273.1"/>
    </source>
</evidence>
<feature type="region of interest" description="Disordered" evidence="1">
    <location>
        <begin position="230"/>
        <end position="259"/>
    </location>
</feature>
<organism evidence="3 4">
    <name type="scientific">Aureococcus anophagefferens</name>
    <name type="common">Harmful bloom alga</name>
    <dbReference type="NCBI Taxonomy" id="44056"/>
    <lineage>
        <taxon>Eukaryota</taxon>
        <taxon>Sar</taxon>
        <taxon>Stramenopiles</taxon>
        <taxon>Ochrophyta</taxon>
        <taxon>Pelagophyceae</taxon>
        <taxon>Pelagomonadales</taxon>
        <taxon>Pelagomonadaceae</taxon>
        <taxon>Aureococcus</taxon>
    </lineage>
</organism>
<keyword evidence="4" id="KW-1185">Reference proteome</keyword>
<dbReference type="SUPFAM" id="SSF82199">
    <property type="entry name" value="SET domain"/>
    <property type="match status" value="1"/>
</dbReference>
<dbReference type="EMBL" id="JBBJCI010000224">
    <property type="protein sequence ID" value="KAK7239273.1"/>
    <property type="molecule type" value="Genomic_DNA"/>
</dbReference>
<dbReference type="GO" id="GO:0008168">
    <property type="term" value="F:methyltransferase activity"/>
    <property type="evidence" value="ECO:0007669"/>
    <property type="project" value="UniProtKB-KW"/>
</dbReference>
<dbReference type="InterPro" id="IPR046341">
    <property type="entry name" value="SET_dom_sf"/>
</dbReference>
<sequence>MAALVETTTQSLDSVTMAALLDTSKAADATDATDMSGVRVERSPLHGRGLFAARDFAAGETILVEAPLVAMQDLANRHAALVCGECLAFLDLGRDLLEAVARGASPPPPADAAVARGGGPVARCADGCGELYCSAACRDAHRRRCHRTLSRRPVARGRPAARTARRYKILATESNEILFLAADVVAAALADGAAAAAFLPFTRVPWDRVVTPEWLARIVGTFEQNNVGVRLRHPLDDDDDDEAEDDDDDDDEAEGGRRTGAVRRARRRFEDVDRLAAAPGAVAVVKFSAAWCAPCRAMAPVFAALAEALPGAPSPPSASPTGPRRRALRGRRAPDSCGVLSRAPSEPGGEPGPGRFGAPLRASLVARRAVAAGDELTIAYVDTDAPWQERRAALADYGFLCRCSRCVAEMRCPKCA</sequence>
<dbReference type="GO" id="GO:0032259">
    <property type="term" value="P:methylation"/>
    <property type="evidence" value="ECO:0007669"/>
    <property type="project" value="UniProtKB-KW"/>
</dbReference>
<feature type="compositionally biased region" description="Acidic residues" evidence="1">
    <location>
        <begin position="236"/>
        <end position="253"/>
    </location>
</feature>
<feature type="domain" description="Thioredoxin" evidence="2">
    <location>
        <begin position="282"/>
        <end position="310"/>
    </location>
</feature>
<reference evidence="3 4" key="1">
    <citation type="submission" date="2024-03" db="EMBL/GenBank/DDBJ databases">
        <title>Aureococcus anophagefferens CCMP1851 and Kratosvirus quantuckense: Draft genome of a second virus-susceptible host strain in the model system.</title>
        <authorList>
            <person name="Chase E."/>
            <person name="Truchon A.R."/>
            <person name="Schepens W."/>
            <person name="Wilhelm S.W."/>
        </authorList>
    </citation>
    <scope>NUCLEOTIDE SEQUENCE [LARGE SCALE GENOMIC DNA]</scope>
    <source>
        <strain evidence="3 4">CCMP1851</strain>
    </source>
</reference>
<dbReference type="InterPro" id="IPR044237">
    <property type="entry name" value="ATXR2-like"/>
</dbReference>
<name>A0ABR1FV51_AURAN</name>
<evidence type="ECO:0000256" key="1">
    <source>
        <dbReference type="SAM" id="MobiDB-lite"/>
    </source>
</evidence>
<feature type="region of interest" description="Disordered" evidence="1">
    <location>
        <begin position="310"/>
        <end position="356"/>
    </location>
</feature>
<dbReference type="SUPFAM" id="SSF52833">
    <property type="entry name" value="Thioredoxin-like"/>
    <property type="match status" value="1"/>
</dbReference>
<evidence type="ECO:0000259" key="2">
    <source>
        <dbReference type="Pfam" id="PF00085"/>
    </source>
</evidence>
<keyword evidence="3" id="KW-0489">Methyltransferase</keyword>
<dbReference type="Pfam" id="PF00085">
    <property type="entry name" value="Thioredoxin"/>
    <property type="match status" value="1"/>
</dbReference>
<dbReference type="Proteomes" id="UP001363151">
    <property type="component" value="Unassembled WGS sequence"/>
</dbReference>
<dbReference type="CDD" id="cd02947">
    <property type="entry name" value="TRX_family"/>
    <property type="match status" value="1"/>
</dbReference>
<dbReference type="InterPro" id="IPR013766">
    <property type="entry name" value="Thioredoxin_domain"/>
</dbReference>